<dbReference type="Proteomes" id="UP000063789">
    <property type="component" value="Chromosome"/>
</dbReference>
<evidence type="ECO:0000313" key="3">
    <source>
        <dbReference type="Proteomes" id="UP000063789"/>
    </source>
</evidence>
<gene>
    <name evidence="2" type="ORF">ACH46_09555</name>
</gene>
<reference evidence="3" key="1">
    <citation type="submission" date="2015-06" db="EMBL/GenBank/DDBJ databases">
        <title>Complete genome sequence and metabolic analysis of phthalate degradation pathway in Gordonia sp. QH-11.</title>
        <authorList>
            <person name="Jin D."/>
            <person name="Kong X."/>
            <person name="Bai Z."/>
        </authorList>
    </citation>
    <scope>NUCLEOTIDE SEQUENCE [LARGE SCALE GENOMIC DNA]</scope>
    <source>
        <strain evidence="3">QH-11</strain>
    </source>
</reference>
<reference evidence="2 3" key="2">
    <citation type="journal article" date="2017" name="Int. J. Syst. Evol. Microbiol.">
        <title>Gordonia phthalatica sp. nov., a di-n-butyl phthalate-degrading bacterium isolated from activated sludge.</title>
        <authorList>
            <person name="Jin D."/>
            <person name="Kong X."/>
            <person name="Jia M."/>
            <person name="Yu X."/>
            <person name="Wang X."/>
            <person name="Zhuang X."/>
            <person name="Deng Y."/>
            <person name="Bai Z."/>
        </authorList>
    </citation>
    <scope>NUCLEOTIDE SEQUENCE [LARGE SCALE GENOMIC DNA]</scope>
    <source>
        <strain evidence="2 3">QH-11</strain>
    </source>
</reference>
<dbReference type="EMBL" id="CP011853">
    <property type="protein sequence ID" value="ALG86759.1"/>
    <property type="molecule type" value="Genomic_DNA"/>
</dbReference>
<feature type="region of interest" description="Disordered" evidence="1">
    <location>
        <begin position="418"/>
        <end position="449"/>
    </location>
</feature>
<dbReference type="Pfam" id="PF05133">
    <property type="entry name" value="SPP1_portal"/>
    <property type="match status" value="1"/>
</dbReference>
<dbReference type="STRING" id="1136941.ACH46_09555"/>
<dbReference type="KEGG" id="goq:ACH46_09555"/>
<keyword evidence="3" id="KW-1185">Reference proteome</keyword>
<evidence type="ECO:0000256" key="1">
    <source>
        <dbReference type="SAM" id="MobiDB-lite"/>
    </source>
</evidence>
<dbReference type="PATRIC" id="fig|1136941.3.peg.1941"/>
<accession>A0A0N7FVC3</accession>
<dbReference type="InterPro" id="IPR021145">
    <property type="entry name" value="Portal_protein_SPP1_Gp6-like"/>
</dbReference>
<proteinExistence type="predicted"/>
<organism evidence="2 3">
    <name type="scientific">Gordonia phthalatica</name>
    <dbReference type="NCBI Taxonomy" id="1136941"/>
    <lineage>
        <taxon>Bacteria</taxon>
        <taxon>Bacillati</taxon>
        <taxon>Actinomycetota</taxon>
        <taxon>Actinomycetes</taxon>
        <taxon>Mycobacteriales</taxon>
        <taxon>Gordoniaceae</taxon>
        <taxon>Gordonia</taxon>
    </lineage>
</organism>
<evidence type="ECO:0000313" key="2">
    <source>
        <dbReference type="EMBL" id="ALG86759.1"/>
    </source>
</evidence>
<protein>
    <submittedName>
        <fullName evidence="2">Phage portal protein, SPP1 Gp6</fullName>
    </submittedName>
</protein>
<feature type="compositionally biased region" description="Low complexity" evidence="1">
    <location>
        <begin position="424"/>
        <end position="438"/>
    </location>
</feature>
<dbReference type="AlphaFoldDB" id="A0A0N7FVC3"/>
<sequence>MELDQALNVRAPALHRLGQYYAGEQPLAYLSPEARKSIGQRFDRIAVNLPRLAVSAIAERLRVTGFTDAQGKRDATLWDAWVRSDLDQTSPSAHREALALGEAAVIVWARPDGKASVSIESGRQVAVFRDAGTREVLAAVKRWTELRPDGTEGATRWVVYRPDRIEHLIGDGAQITAATVVQTVDNPIMAVPVVPLTNADRPLDMFGVSEFSDLVPVVDGINKLTADMMTASEYGARPRRWATGLELAEEPRLDDNGDPVLDEDGEPIVDVVNPVSETDRMMVNEAAEGKFGQLPGADLTGYDVAMRSLLQQASAVSGLPGHYLGLNSTVPASADAIRAAEAALTARAEARQAVFGRAWEQVGRLILAVENGGEVTDYSPRVQWADPATRSAAQEADAVVKLYQAGVLTLEEARTRLGIDNPDQGPTQAPAAGPTPATESANVTEEAAA</sequence>
<name>A0A0N7FVC3_9ACTN</name>